<evidence type="ECO:0000256" key="4">
    <source>
        <dbReference type="ARBA" id="ARBA00022485"/>
    </source>
</evidence>
<dbReference type="PANTHER" id="PTHR43105">
    <property type="entry name" value="RESPIRATORY NITRATE REDUCTASE"/>
    <property type="match status" value="1"/>
</dbReference>
<dbReference type="Proteomes" id="UP001242732">
    <property type="component" value="Chromosome"/>
</dbReference>
<dbReference type="GeneID" id="79791926"/>
<dbReference type="Gene3D" id="3.40.50.740">
    <property type="match status" value="1"/>
</dbReference>
<dbReference type="SUPFAM" id="SSF50692">
    <property type="entry name" value="ADC-like"/>
    <property type="match status" value="1"/>
</dbReference>
<keyword evidence="14" id="KW-1185">Reference proteome</keyword>
<dbReference type="InterPro" id="IPR007419">
    <property type="entry name" value="BFD-like_2Fe2S-bd_dom"/>
</dbReference>
<dbReference type="InterPro" id="IPR041854">
    <property type="entry name" value="BFD-like_2Fe2S-bd_dom_sf"/>
</dbReference>
<evidence type="ECO:0000256" key="3">
    <source>
        <dbReference type="ARBA" id="ARBA00008747"/>
    </source>
</evidence>
<dbReference type="Pfam" id="PF01568">
    <property type="entry name" value="Molydop_binding"/>
    <property type="match status" value="1"/>
</dbReference>
<accession>A0ABY9AUV4</accession>
<evidence type="ECO:0000256" key="11">
    <source>
        <dbReference type="SAM" id="MobiDB-lite"/>
    </source>
</evidence>
<dbReference type="CDD" id="cd02791">
    <property type="entry name" value="MopB_CT_Nitrate-R-NapA-like"/>
    <property type="match status" value="1"/>
</dbReference>
<dbReference type="Gene3D" id="1.10.10.1100">
    <property type="entry name" value="BFD-like [2Fe-2S]-binding domain"/>
    <property type="match status" value="1"/>
</dbReference>
<dbReference type="EMBL" id="CP127363">
    <property type="protein sequence ID" value="WIY50582.1"/>
    <property type="molecule type" value="Genomic_DNA"/>
</dbReference>
<dbReference type="Gene3D" id="3.40.228.10">
    <property type="entry name" value="Dimethylsulfoxide Reductase, domain 2"/>
    <property type="match status" value="1"/>
</dbReference>
<dbReference type="SUPFAM" id="SSF53706">
    <property type="entry name" value="Formate dehydrogenase/DMSO reductase, domains 1-3"/>
    <property type="match status" value="1"/>
</dbReference>
<gene>
    <name evidence="13" type="ORF">QRO08_08455</name>
</gene>
<reference evidence="13 14" key="1">
    <citation type="submission" date="2023-06" db="EMBL/GenBank/DDBJ databases">
        <authorList>
            <person name="Ham H."/>
            <person name="Park D.S."/>
        </authorList>
    </citation>
    <scope>NUCLEOTIDE SEQUENCE [LARGE SCALE GENOMIC DNA]</scope>
    <source>
        <strain evidence="13 14">KACC 17005</strain>
    </source>
</reference>
<comment type="similarity">
    <text evidence="3">Belongs to the prokaryotic molybdopterin-containing oxidoreductase family. NasA/NapA/NarB subfamily.</text>
</comment>
<keyword evidence="5" id="KW-0500">Molybdenum</keyword>
<dbReference type="Gene3D" id="2.20.25.90">
    <property type="entry name" value="ADC-like domains"/>
    <property type="match status" value="1"/>
</dbReference>
<evidence type="ECO:0000313" key="14">
    <source>
        <dbReference type="Proteomes" id="UP001242732"/>
    </source>
</evidence>
<dbReference type="InterPro" id="IPR027467">
    <property type="entry name" value="MopterinOxRdtase_cofactor_BS"/>
</dbReference>
<feature type="domain" description="4Fe-4S Mo/W bis-MGD-type" evidence="12">
    <location>
        <begin position="3"/>
        <end position="59"/>
    </location>
</feature>
<proteinExistence type="inferred from homology"/>
<name>A0ABY9AUV4_PARCI</name>
<dbReference type="Gene3D" id="2.40.40.20">
    <property type="match status" value="1"/>
</dbReference>
<protein>
    <submittedName>
        <fullName evidence="13">Molybdopterin-dependent oxidoreductase</fullName>
    </submittedName>
</protein>
<evidence type="ECO:0000256" key="5">
    <source>
        <dbReference type="ARBA" id="ARBA00022505"/>
    </source>
</evidence>
<dbReference type="Pfam" id="PF00384">
    <property type="entry name" value="Molybdopterin"/>
    <property type="match status" value="1"/>
</dbReference>
<keyword evidence="8" id="KW-0408">Iron</keyword>
<evidence type="ECO:0000256" key="9">
    <source>
        <dbReference type="ARBA" id="ARBA00023014"/>
    </source>
</evidence>
<comment type="cofactor">
    <cofactor evidence="2">
        <name>[4Fe-4S] cluster</name>
        <dbReference type="ChEBI" id="CHEBI:49883"/>
    </cofactor>
</comment>
<sequence>MHNKETHSTCPYCGTGCGVIIESTGNRITGVRGDPTHPANFGRLCTKGSTLHLTATQPVALQTRLLTPLHRTQRGQAPGPIGWDAALDMAAEKFADIVQAHGPDAVGFYVSGQLLTEDYYVFNKLAKGLIGTNNIDTNSRLCMSSAVAGYKATLGADAPPACYEDLALAQCLFITGSNTAWAHPILMRRIEDARAANPGMKIIVADPRRTETAAMADLHLPILPGTDVMLCHGMLHLMLWEGWVDAGYIAAHTTGFEALKATVRDCTPARVAEVCGVTEAQLATAARWFALGGADAPASGAGGRAPTLSLYCQGLNQSSSGTDKNAALVNLHLACGQIGRPGAGPFSLTGQPNAMGGREVGGLANLLSAHRDLANPAHRAEVAALWGVPEVPATPGRTAVEMFQAAADGEIRALWIACTNPAQSLPDQATVRRALERAEFVVVQEAFSTTATCAYADLLLPATTWGEKTGTVTNSERRISRVRPAVPAPGQARHDWAIAVEFARRLQDRLRPQGASLFPYDTGGAEAGAEAIWNEHRETTRGRDLDITGLSWALIDMQGPQHWPFPEGAAQGRARLYEDGVFPTPDGRARFAAAPWKPVAEPRSARYPFSLTTGRLRDQWHGMSRTGTLGRLFGHTPEPCVQLHPQDMERRRLAEGELVRVESRRGAVVVPVQASTDVGLSQAFIAMHWGGEMLCGHAGAQDGIADGTDAPPPALGVNAVTSPAFCPASKQPELKHAAVHIERAALPWRLYGMAWLPADEALAVRAQLAGLLAGFPFAVCVPFGNNAPLSEPARERHGVLLRAAGAAPAPDALLARIEALLGLGGADTLRYADARRGQRRAMRLEAAPTAAGGPGMEPGTGTAGSQELRLGALLLAGDTSAEAWLRGLLQEERPAQGYGRRLLSPGLQAPDSATPAPPRSRPVCSCMNVSDVAIAAQLGRCHGGDAERLGQLQAALGCGTQCGSCLPELRRMVRGSVAVPAAESSI</sequence>
<dbReference type="InterPro" id="IPR041957">
    <property type="entry name" value="CT_Nitrate-R-NapA-like"/>
</dbReference>
<keyword evidence="10" id="KW-0534">Nitrate assimilation</keyword>
<comment type="cofactor">
    <cofactor evidence="1">
        <name>Mo-bis(molybdopterin guanine dinucleotide)</name>
        <dbReference type="ChEBI" id="CHEBI:60539"/>
    </cofactor>
</comment>
<evidence type="ECO:0000256" key="7">
    <source>
        <dbReference type="ARBA" id="ARBA00023002"/>
    </source>
</evidence>
<dbReference type="InterPro" id="IPR006963">
    <property type="entry name" value="Mopterin_OxRdtase_4Fe-4S_dom"/>
</dbReference>
<dbReference type="InterPro" id="IPR009010">
    <property type="entry name" value="Asp_de-COase-like_dom_sf"/>
</dbReference>
<dbReference type="InterPro" id="IPR006657">
    <property type="entry name" value="MoPterin_dinucl-bd_dom"/>
</dbReference>
<dbReference type="Pfam" id="PF04324">
    <property type="entry name" value="Fer2_BFD"/>
    <property type="match status" value="1"/>
</dbReference>
<evidence type="ECO:0000256" key="1">
    <source>
        <dbReference type="ARBA" id="ARBA00001942"/>
    </source>
</evidence>
<dbReference type="PROSITE" id="PS00551">
    <property type="entry name" value="MOLYBDOPTERIN_PROK_1"/>
    <property type="match status" value="1"/>
</dbReference>
<dbReference type="Pfam" id="PF04879">
    <property type="entry name" value="Molybdop_Fe4S4"/>
    <property type="match status" value="1"/>
</dbReference>
<dbReference type="InterPro" id="IPR050123">
    <property type="entry name" value="Prok_molybdopt-oxidoreductase"/>
</dbReference>
<dbReference type="InterPro" id="IPR006656">
    <property type="entry name" value="Mopterin_OxRdtase"/>
</dbReference>
<keyword evidence="6" id="KW-0479">Metal-binding</keyword>
<dbReference type="PROSITE" id="PS51669">
    <property type="entry name" value="4FE4S_MOW_BIS_MGD"/>
    <property type="match status" value="1"/>
</dbReference>
<feature type="region of interest" description="Disordered" evidence="11">
    <location>
        <begin position="900"/>
        <end position="921"/>
    </location>
</feature>
<dbReference type="CDD" id="cd02754">
    <property type="entry name" value="MopB_Nitrate-R-NapA-like"/>
    <property type="match status" value="1"/>
</dbReference>
<evidence type="ECO:0000256" key="10">
    <source>
        <dbReference type="ARBA" id="ARBA00023063"/>
    </source>
</evidence>
<dbReference type="SMART" id="SM00926">
    <property type="entry name" value="Molybdop_Fe4S4"/>
    <property type="match status" value="1"/>
</dbReference>
<evidence type="ECO:0000259" key="12">
    <source>
        <dbReference type="PROSITE" id="PS51669"/>
    </source>
</evidence>
<keyword evidence="4" id="KW-0004">4Fe-4S</keyword>
<keyword evidence="9" id="KW-0411">Iron-sulfur</keyword>
<evidence type="ECO:0000313" key="13">
    <source>
        <dbReference type="EMBL" id="WIY50582.1"/>
    </source>
</evidence>
<keyword evidence="7" id="KW-0560">Oxidoreductase</keyword>
<dbReference type="RefSeq" id="WP_011795225.1">
    <property type="nucleotide sequence ID" value="NZ_CP023687.1"/>
</dbReference>
<dbReference type="PROSITE" id="PS00490">
    <property type="entry name" value="MOLYBDOPTERIN_PROK_2"/>
    <property type="match status" value="1"/>
</dbReference>
<evidence type="ECO:0000256" key="8">
    <source>
        <dbReference type="ARBA" id="ARBA00023004"/>
    </source>
</evidence>
<dbReference type="PANTHER" id="PTHR43105:SF9">
    <property type="entry name" value="NADPH-FE(3+) OXIDOREDUCTASE SUBUNIT ALPHA"/>
    <property type="match status" value="1"/>
</dbReference>
<evidence type="ECO:0000256" key="2">
    <source>
        <dbReference type="ARBA" id="ARBA00001966"/>
    </source>
</evidence>
<dbReference type="InterPro" id="IPR006655">
    <property type="entry name" value="Mopterin_OxRdtase_prok_CS"/>
</dbReference>
<evidence type="ECO:0000256" key="6">
    <source>
        <dbReference type="ARBA" id="ARBA00022723"/>
    </source>
</evidence>
<organism evidence="13 14">
    <name type="scientific">Paracidovorax citrulli</name>
    <name type="common">Acidovorax citrulli</name>
    <dbReference type="NCBI Taxonomy" id="80869"/>
    <lineage>
        <taxon>Bacteria</taxon>
        <taxon>Pseudomonadati</taxon>
        <taxon>Pseudomonadota</taxon>
        <taxon>Betaproteobacteria</taxon>
        <taxon>Burkholderiales</taxon>
        <taxon>Comamonadaceae</taxon>
        <taxon>Paracidovorax</taxon>
    </lineage>
</organism>